<reference evidence="3 4" key="1">
    <citation type="submission" date="2023-01" db="EMBL/GenBank/DDBJ databases">
        <title>Complete genome sequence of Muricauda aquimarina strain IFOP_LL357.</title>
        <authorList>
            <person name="Gajardo G."/>
            <person name="Ueki S."/>
            <person name="Maruyama F."/>
        </authorList>
    </citation>
    <scope>NUCLEOTIDE SEQUENCE [LARGE SCALE GENOMIC DNA]</scope>
    <source>
        <strain evidence="3 4">IFOP_LL357</strain>
    </source>
</reference>
<proteinExistence type="predicted"/>
<evidence type="ECO:0000313" key="3">
    <source>
        <dbReference type="EMBL" id="BDW91374.1"/>
    </source>
</evidence>
<dbReference type="AlphaFoldDB" id="A0AA48H6N3"/>
<feature type="transmembrane region" description="Helical" evidence="1">
    <location>
        <begin position="268"/>
        <end position="285"/>
    </location>
</feature>
<gene>
    <name evidence="3" type="ORF">MACH07_02060</name>
</gene>
<feature type="transmembrane region" description="Helical" evidence="1">
    <location>
        <begin position="6"/>
        <end position="24"/>
    </location>
</feature>
<dbReference type="Pfam" id="PF14258">
    <property type="entry name" value="DUF4350"/>
    <property type="match status" value="1"/>
</dbReference>
<sequence>MSKKGWIYIVLGGLALGIIFVMEYNKPKKVNWFPSFVSHHKIPYGTYVLNDLMETYFPNRIQQVQKPPFELLTRTDSIQGAYFFVNESVSFEEAELNALLEWVEQGNHLFVASNSFERKLLDTLNLDIQNVYNSGQLEPIFHYQLVNPKLQSPKVKYTKDYYTTGFDQIDTLRTTILGEVQAKGDSTETIKKYVNTIKQTFGKGEIVLSAFPKAFTNYFILKDNNLEYTAGLLTYLPKKGPIFMDNFHKSGKSFYTSPMYLFLNTKEFKWAYYLALIGALIYIVFEGKRKQRAIPVVPPLKNQTLAFTRTIADMYFEKGELQLITKHKTEYFLEYLRTKLHVSTQNLEDETFLKHLAIRGNSTEEEVRSLMGLIVNLRTKDHITEIELQNLNNKIQAFKANVDGK</sequence>
<evidence type="ECO:0000313" key="4">
    <source>
        <dbReference type="Proteomes" id="UP001330184"/>
    </source>
</evidence>
<dbReference type="RefSeq" id="WP_338195884.1">
    <property type="nucleotide sequence ID" value="NZ_AP027268.1"/>
</dbReference>
<keyword evidence="4" id="KW-1185">Reference proteome</keyword>
<dbReference type="EMBL" id="AP027268">
    <property type="protein sequence ID" value="BDW91374.1"/>
    <property type="molecule type" value="Genomic_DNA"/>
</dbReference>
<feature type="domain" description="DUF4350" evidence="2">
    <location>
        <begin position="40"/>
        <end position="233"/>
    </location>
</feature>
<keyword evidence="1" id="KW-0812">Transmembrane</keyword>
<protein>
    <recommendedName>
        <fullName evidence="2">DUF4350 domain-containing protein</fullName>
    </recommendedName>
</protein>
<organism evidence="3 4">
    <name type="scientific">Flagellimonas marinaquae</name>
    <dbReference type="NCBI Taxonomy" id="254955"/>
    <lineage>
        <taxon>Bacteria</taxon>
        <taxon>Pseudomonadati</taxon>
        <taxon>Bacteroidota</taxon>
        <taxon>Flavobacteriia</taxon>
        <taxon>Flavobacteriales</taxon>
        <taxon>Flavobacteriaceae</taxon>
        <taxon>Flagellimonas</taxon>
    </lineage>
</organism>
<keyword evidence="1" id="KW-1133">Transmembrane helix</keyword>
<keyword evidence="1" id="KW-0472">Membrane</keyword>
<dbReference type="InterPro" id="IPR025646">
    <property type="entry name" value="DUF4350"/>
</dbReference>
<accession>A0AA48H6N3</accession>
<dbReference type="Proteomes" id="UP001330184">
    <property type="component" value="Chromosome"/>
</dbReference>
<evidence type="ECO:0000259" key="2">
    <source>
        <dbReference type="Pfam" id="PF14258"/>
    </source>
</evidence>
<evidence type="ECO:0000256" key="1">
    <source>
        <dbReference type="SAM" id="Phobius"/>
    </source>
</evidence>
<name>A0AA48H6N3_9FLAO</name>